<dbReference type="NCBIfam" id="NF047552">
    <property type="entry name" value="LIC_20245_11074_fam"/>
    <property type="match status" value="1"/>
</dbReference>
<keyword evidence="1" id="KW-0812">Transmembrane</keyword>
<dbReference type="RefSeq" id="WP_000037756.1">
    <property type="nucleotide sequence ID" value="NZ_CP186595.1"/>
</dbReference>
<keyword evidence="1" id="KW-1133">Transmembrane helix</keyword>
<accession>A0AA41BH25</accession>
<gene>
    <name evidence="2" type="ORF">IQB77_00480</name>
</gene>
<dbReference type="NCBIfam" id="NF047523">
    <property type="entry name" value="LIC_20245_fam"/>
    <property type="match status" value="1"/>
</dbReference>
<name>A0AA41BH25_LEPIR</name>
<proteinExistence type="predicted"/>
<evidence type="ECO:0000313" key="2">
    <source>
        <dbReference type="EMBL" id="MBE8428359.1"/>
    </source>
</evidence>
<keyword evidence="1" id="KW-0472">Membrane</keyword>
<sequence length="219" mass="25660">MSKKILYSILLIFLCSSVVFMFFLEEEKILKNDSSENVSLSNGLSRSTVIRREDSLFESGNFLNFTESEDLPVTNISSTNTPKNEYSTLSSEEKDRIRREVIQRVKSLADRFPDNSLIPRELTKTQEDKRRKDEERISEVRIALLEGREVIKPEMEFYLDSKIKKTKDMVEILEYSMKFFQDSRKNDQDSSLKLIEERLVSLQKSREELVLAKKKLDIP</sequence>
<dbReference type="AlphaFoldDB" id="A0AA41BH25"/>
<evidence type="ECO:0000256" key="1">
    <source>
        <dbReference type="SAM" id="Phobius"/>
    </source>
</evidence>
<protein>
    <submittedName>
        <fullName evidence="2">Uncharacterized protein</fullName>
    </submittedName>
</protein>
<evidence type="ECO:0000313" key="3">
    <source>
        <dbReference type="Proteomes" id="UP000644282"/>
    </source>
</evidence>
<organism evidence="2 3">
    <name type="scientific">Leptospira interrogans serovar Pomona</name>
    <dbReference type="NCBI Taxonomy" id="44276"/>
    <lineage>
        <taxon>Bacteria</taxon>
        <taxon>Pseudomonadati</taxon>
        <taxon>Spirochaetota</taxon>
        <taxon>Spirochaetia</taxon>
        <taxon>Leptospirales</taxon>
        <taxon>Leptospiraceae</taxon>
        <taxon>Leptospira</taxon>
    </lineage>
</organism>
<reference evidence="2" key="1">
    <citation type="submission" date="2020-10" db="EMBL/GenBank/DDBJ databases">
        <title>New Zealand Leptospira genomics.</title>
        <authorList>
            <person name="Wilkinson D.A."/>
            <person name="Nisa S."/>
            <person name="Moinet M."/>
            <person name="Benschop J."/>
        </authorList>
    </citation>
    <scope>NUCLEOTIDE SEQUENCE</scope>
    <source>
        <strain evidence="2">ESR8</strain>
    </source>
</reference>
<dbReference type="Proteomes" id="UP000644282">
    <property type="component" value="Unassembled WGS sequence"/>
</dbReference>
<comment type="caution">
    <text evidence="2">The sequence shown here is derived from an EMBL/GenBank/DDBJ whole genome shotgun (WGS) entry which is preliminary data.</text>
</comment>
<feature type="transmembrane region" description="Helical" evidence="1">
    <location>
        <begin position="6"/>
        <end position="24"/>
    </location>
</feature>
<dbReference type="EMBL" id="JADDXF010000001">
    <property type="protein sequence ID" value="MBE8428359.1"/>
    <property type="molecule type" value="Genomic_DNA"/>
</dbReference>